<sequence length="180" mass="20431">MALGEIIFLRGQERRDGVTVTEVEEVAFGTARHRSGEAGKSWTIRRPLLKYAEDLFAREFMNGFEDTVISFFEKSVRAQKTFGHQRMNGTNKQGVYIHLIIHTLLQKLLAGYGGSSDDVDRRNNTQHSWPPKKAGVTTFFLNCRASDIESRIRFLFAAFEPELPSSFLFFLRESCACGSV</sequence>
<evidence type="ECO:0000313" key="2">
    <source>
        <dbReference type="Proteomes" id="UP001147747"/>
    </source>
</evidence>
<protein>
    <submittedName>
        <fullName evidence="1">Uncharacterized protein</fullName>
    </submittedName>
</protein>
<dbReference type="EMBL" id="JAPZBU010000012">
    <property type="protein sequence ID" value="KAJ5376106.1"/>
    <property type="molecule type" value="Genomic_DNA"/>
</dbReference>
<reference evidence="1" key="1">
    <citation type="submission" date="2022-12" db="EMBL/GenBank/DDBJ databases">
        <authorList>
            <person name="Petersen C."/>
        </authorList>
    </citation>
    <scope>NUCLEOTIDE SEQUENCE</scope>
    <source>
        <strain evidence="1">IBT 29677</strain>
    </source>
</reference>
<gene>
    <name evidence="1" type="ORF">N7509_012992</name>
</gene>
<name>A0A9W9VE66_9EURO</name>
<dbReference type="GeneID" id="81376609"/>
<keyword evidence="2" id="KW-1185">Reference proteome</keyword>
<accession>A0A9W9VE66</accession>
<organism evidence="1 2">
    <name type="scientific">Penicillium cosmopolitanum</name>
    <dbReference type="NCBI Taxonomy" id="1131564"/>
    <lineage>
        <taxon>Eukaryota</taxon>
        <taxon>Fungi</taxon>
        <taxon>Dikarya</taxon>
        <taxon>Ascomycota</taxon>
        <taxon>Pezizomycotina</taxon>
        <taxon>Eurotiomycetes</taxon>
        <taxon>Eurotiomycetidae</taxon>
        <taxon>Eurotiales</taxon>
        <taxon>Aspergillaceae</taxon>
        <taxon>Penicillium</taxon>
    </lineage>
</organism>
<dbReference type="AlphaFoldDB" id="A0A9W9VE66"/>
<comment type="caution">
    <text evidence="1">The sequence shown here is derived from an EMBL/GenBank/DDBJ whole genome shotgun (WGS) entry which is preliminary data.</text>
</comment>
<proteinExistence type="predicted"/>
<reference evidence="1" key="2">
    <citation type="journal article" date="2023" name="IMA Fungus">
        <title>Comparative genomic study of the Penicillium genus elucidates a diverse pangenome and 15 lateral gene transfer events.</title>
        <authorList>
            <person name="Petersen C."/>
            <person name="Sorensen T."/>
            <person name="Nielsen M.R."/>
            <person name="Sondergaard T.E."/>
            <person name="Sorensen J.L."/>
            <person name="Fitzpatrick D.A."/>
            <person name="Frisvad J.C."/>
            <person name="Nielsen K.L."/>
        </authorList>
    </citation>
    <scope>NUCLEOTIDE SEQUENCE</scope>
    <source>
        <strain evidence="1">IBT 29677</strain>
    </source>
</reference>
<dbReference type="Proteomes" id="UP001147747">
    <property type="component" value="Unassembled WGS sequence"/>
</dbReference>
<dbReference type="RefSeq" id="XP_056481136.1">
    <property type="nucleotide sequence ID" value="XM_056637629.1"/>
</dbReference>
<evidence type="ECO:0000313" key="1">
    <source>
        <dbReference type="EMBL" id="KAJ5376106.1"/>
    </source>
</evidence>